<dbReference type="PANTHER" id="PTHR30283:SF4">
    <property type="entry name" value="PEROXIDE STRESS RESISTANCE PROTEIN YAAA"/>
    <property type="match status" value="1"/>
</dbReference>
<proteinExistence type="predicted"/>
<comment type="caution">
    <text evidence="1">The sequence shown here is derived from an EMBL/GenBank/DDBJ whole genome shotgun (WGS) entry which is preliminary data.</text>
</comment>
<evidence type="ECO:0000313" key="2">
    <source>
        <dbReference type="Proteomes" id="UP000613840"/>
    </source>
</evidence>
<dbReference type="EMBL" id="BMMZ01000005">
    <property type="protein sequence ID" value="GGL65998.1"/>
    <property type="molecule type" value="Genomic_DNA"/>
</dbReference>
<protein>
    <submittedName>
        <fullName evidence="1">UPF0246 protein</fullName>
    </submittedName>
</protein>
<accession>A0A917S9V1</accession>
<dbReference type="GO" id="GO:0005829">
    <property type="term" value="C:cytosol"/>
    <property type="evidence" value="ECO:0007669"/>
    <property type="project" value="TreeGrafter"/>
</dbReference>
<dbReference type="PANTHER" id="PTHR30283">
    <property type="entry name" value="PEROXIDE STRESS RESPONSE PROTEIN YAAA"/>
    <property type="match status" value="1"/>
</dbReference>
<dbReference type="GO" id="GO:0033194">
    <property type="term" value="P:response to hydroperoxide"/>
    <property type="evidence" value="ECO:0007669"/>
    <property type="project" value="TreeGrafter"/>
</dbReference>
<evidence type="ECO:0000313" key="1">
    <source>
        <dbReference type="EMBL" id="GGL65998.1"/>
    </source>
</evidence>
<organism evidence="1 2">
    <name type="scientific">Microlunatus endophyticus</name>
    <dbReference type="NCBI Taxonomy" id="1716077"/>
    <lineage>
        <taxon>Bacteria</taxon>
        <taxon>Bacillati</taxon>
        <taxon>Actinomycetota</taxon>
        <taxon>Actinomycetes</taxon>
        <taxon>Propionibacteriales</taxon>
        <taxon>Propionibacteriaceae</taxon>
        <taxon>Microlunatus</taxon>
    </lineage>
</organism>
<dbReference type="Pfam" id="PF03883">
    <property type="entry name" value="H2O2_YaaD"/>
    <property type="match status" value="1"/>
</dbReference>
<dbReference type="AlphaFoldDB" id="A0A917S9V1"/>
<keyword evidence="2" id="KW-1185">Reference proteome</keyword>
<dbReference type="InterPro" id="IPR005583">
    <property type="entry name" value="YaaA"/>
</dbReference>
<sequence length="237" mass="25442">MDIDALTTAQLAAARRKLVDALIEVSGSPQGAEVLGLGESLRGELELNVRLLDVPARPAGEIYTGVLYDALALATLSPAARRRANAWIRVQSALWGPIKITDRIPPYRLSIGTSLPGIGPLAGFWRSELTGLVDDAEGGLIIDCRSSGYAAAWHPPTEKLIKVVALTEKAGKRSVVSHFAKQTRGVVTRLLLEADRVPRSPQQVADVVAAQGRCELDRTRAGWELSVITDPTGQLVR</sequence>
<dbReference type="Proteomes" id="UP000613840">
    <property type="component" value="Unassembled WGS sequence"/>
</dbReference>
<gene>
    <name evidence="1" type="ORF">GCM10011575_25590</name>
</gene>
<name>A0A917S9V1_9ACTN</name>
<reference evidence="1" key="1">
    <citation type="journal article" date="2014" name="Int. J. Syst. Evol. Microbiol.">
        <title>Complete genome sequence of Corynebacterium casei LMG S-19264T (=DSM 44701T), isolated from a smear-ripened cheese.</title>
        <authorList>
            <consortium name="US DOE Joint Genome Institute (JGI-PGF)"/>
            <person name="Walter F."/>
            <person name="Albersmeier A."/>
            <person name="Kalinowski J."/>
            <person name="Ruckert C."/>
        </authorList>
    </citation>
    <scope>NUCLEOTIDE SEQUENCE</scope>
    <source>
        <strain evidence="1">CGMCC 4.7306</strain>
    </source>
</reference>
<reference evidence="1" key="2">
    <citation type="submission" date="2020-09" db="EMBL/GenBank/DDBJ databases">
        <authorList>
            <person name="Sun Q."/>
            <person name="Zhou Y."/>
        </authorList>
    </citation>
    <scope>NUCLEOTIDE SEQUENCE</scope>
    <source>
        <strain evidence="1">CGMCC 4.7306</strain>
    </source>
</reference>